<evidence type="ECO:0000256" key="5">
    <source>
        <dbReference type="ARBA" id="ARBA00022741"/>
    </source>
</evidence>
<comment type="catalytic activity">
    <reaction evidence="8">
        <text>L-threonyl-[protein] + ATP = O-phospho-L-threonyl-[protein] + ADP + H(+)</text>
        <dbReference type="Rhea" id="RHEA:46608"/>
        <dbReference type="Rhea" id="RHEA-COMP:11060"/>
        <dbReference type="Rhea" id="RHEA-COMP:11605"/>
        <dbReference type="ChEBI" id="CHEBI:15378"/>
        <dbReference type="ChEBI" id="CHEBI:30013"/>
        <dbReference type="ChEBI" id="CHEBI:30616"/>
        <dbReference type="ChEBI" id="CHEBI:61977"/>
        <dbReference type="ChEBI" id="CHEBI:456216"/>
        <dbReference type="EC" id="2.7.11.1"/>
    </reaction>
</comment>
<name>A0ABD1GP73_SALDI</name>
<evidence type="ECO:0000256" key="10">
    <source>
        <dbReference type="SAM" id="MobiDB-lite"/>
    </source>
</evidence>
<keyword evidence="4 12" id="KW-0808">Transferase</keyword>
<comment type="catalytic activity">
    <reaction evidence="9">
        <text>L-seryl-[protein] + ATP = O-phospho-L-seryl-[protein] + ADP + H(+)</text>
        <dbReference type="Rhea" id="RHEA:17989"/>
        <dbReference type="Rhea" id="RHEA-COMP:9863"/>
        <dbReference type="Rhea" id="RHEA-COMP:11604"/>
        <dbReference type="ChEBI" id="CHEBI:15378"/>
        <dbReference type="ChEBI" id="CHEBI:29999"/>
        <dbReference type="ChEBI" id="CHEBI:30616"/>
        <dbReference type="ChEBI" id="CHEBI:83421"/>
        <dbReference type="ChEBI" id="CHEBI:456216"/>
        <dbReference type="EC" id="2.7.11.1"/>
    </reaction>
</comment>
<dbReference type="InterPro" id="IPR000719">
    <property type="entry name" value="Prot_kinase_dom"/>
</dbReference>
<protein>
    <recommendedName>
        <fullName evidence="2">non-specific serine/threonine protein kinase</fullName>
        <ecNumber evidence="2">2.7.11.1</ecNumber>
    </recommendedName>
</protein>
<evidence type="ECO:0000256" key="7">
    <source>
        <dbReference type="ARBA" id="ARBA00022840"/>
    </source>
</evidence>
<evidence type="ECO:0000313" key="13">
    <source>
        <dbReference type="Proteomes" id="UP001567538"/>
    </source>
</evidence>
<keyword evidence="13" id="KW-1185">Reference proteome</keyword>
<reference evidence="12 13" key="1">
    <citation type="submission" date="2024-06" db="EMBL/GenBank/DDBJ databases">
        <title>A chromosome level genome sequence of Diviner's sage (Salvia divinorum).</title>
        <authorList>
            <person name="Ford S.A."/>
            <person name="Ro D.-K."/>
            <person name="Ness R.W."/>
            <person name="Phillips M.A."/>
        </authorList>
    </citation>
    <scope>NUCLEOTIDE SEQUENCE [LARGE SCALE GENOMIC DNA]</scope>
    <source>
        <strain evidence="12">SAF-2024a</strain>
        <tissue evidence="12">Leaf</tissue>
    </source>
</reference>
<feature type="domain" description="Protein kinase" evidence="11">
    <location>
        <begin position="131"/>
        <end position="402"/>
    </location>
</feature>
<dbReference type="GO" id="GO:0016020">
    <property type="term" value="C:membrane"/>
    <property type="evidence" value="ECO:0007669"/>
    <property type="project" value="UniProtKB-SubCell"/>
</dbReference>
<organism evidence="12 13">
    <name type="scientific">Salvia divinorum</name>
    <name type="common">Maria pastora</name>
    <name type="synonym">Diviner's sage</name>
    <dbReference type="NCBI Taxonomy" id="28513"/>
    <lineage>
        <taxon>Eukaryota</taxon>
        <taxon>Viridiplantae</taxon>
        <taxon>Streptophyta</taxon>
        <taxon>Embryophyta</taxon>
        <taxon>Tracheophyta</taxon>
        <taxon>Spermatophyta</taxon>
        <taxon>Magnoliopsida</taxon>
        <taxon>eudicotyledons</taxon>
        <taxon>Gunneridae</taxon>
        <taxon>Pentapetalae</taxon>
        <taxon>asterids</taxon>
        <taxon>lamiids</taxon>
        <taxon>Lamiales</taxon>
        <taxon>Lamiaceae</taxon>
        <taxon>Nepetoideae</taxon>
        <taxon>Mentheae</taxon>
        <taxon>Salviinae</taxon>
        <taxon>Salvia</taxon>
        <taxon>Salvia subgen. Calosphace</taxon>
    </lineage>
</organism>
<dbReference type="InterPro" id="IPR011009">
    <property type="entry name" value="Kinase-like_dom_sf"/>
</dbReference>
<sequence length="715" mass="80911">MLSSSRDNWERLVKAVVKRDEIWQLCHQDSITTIASDSPRTSYSSGESFRIPIDLLKRILVSPPRQPPLTSASGLEARRNASGPSTRKLFPAWLWRRKPKDYDLAQAVGEDDHFGLQSFSRRELLVATDSFSNKNILVRGGRSKVYKGRLADGSLVEVNQVRQQATEIDMEIISIATHCNVIRARGFCITQKEKLLVYPYMVNGSVAFWLRERIDSLPPLDWLTRMQIALGAAKGLAYLHHKCPRKIIHCDVKAANILLDENFEAVLADLSVGEFVDCCGNDIVTPVKGTIGHIAPEYLATGKCSVKNNVFGYGVFLLELITAQKTFDLARLANDNDVMLLDWVKDIYKERELKVIVDAELQGEFIEEEVEGLLQIALICTQGDPEGRPTMLEVARRLEIAYHLAKGEAEWSMEDFKENILEGQDVQNFSLDKLHAATEAFSNKIISEDSFNVIYKGWLDGCTVAVKRYDSQSLEYYFERELEIGRICLQPIPNLVHVIGFCRMPEVQLLVFPLMVNGSVDSWLRGRHELRPPLTWQQRRNIAFGAARGLAHLHDKCEKKIIHCDVKAANILLDDNFEAVVADFKSAKFMDHDETHISTTVTGTIGHIAPEYIASADEKDMMCVDWVKKNYEERRWESMADKEGGDDDIEAVVKQLVKIAVLCTRYDPDKRPRMSYVVRMLEFILGVAESYGKKVGYEEDSGTSNLASEELSEPR</sequence>
<evidence type="ECO:0000256" key="4">
    <source>
        <dbReference type="ARBA" id="ARBA00022679"/>
    </source>
</evidence>
<evidence type="ECO:0000256" key="2">
    <source>
        <dbReference type="ARBA" id="ARBA00012513"/>
    </source>
</evidence>
<proteinExistence type="predicted"/>
<dbReference type="GO" id="GO:0004674">
    <property type="term" value="F:protein serine/threonine kinase activity"/>
    <property type="evidence" value="ECO:0007669"/>
    <property type="project" value="UniProtKB-KW"/>
</dbReference>
<dbReference type="PANTHER" id="PTHR48006">
    <property type="entry name" value="LEUCINE-RICH REPEAT-CONTAINING PROTEIN DDB_G0281931-RELATED"/>
    <property type="match status" value="1"/>
</dbReference>
<dbReference type="InterPro" id="IPR051824">
    <property type="entry name" value="LRR_Rcpt-Like_S/T_Kinase"/>
</dbReference>
<evidence type="ECO:0000256" key="3">
    <source>
        <dbReference type="ARBA" id="ARBA00022527"/>
    </source>
</evidence>
<accession>A0ABD1GP73</accession>
<keyword evidence="7" id="KW-0067">ATP-binding</keyword>
<dbReference type="PANTHER" id="PTHR48006:SF102">
    <property type="entry name" value="LEUCINE-RICH REPEAT-CONTAINING PROTEIN DDB_G0281931-RELATED"/>
    <property type="match status" value="1"/>
</dbReference>
<evidence type="ECO:0000313" key="12">
    <source>
        <dbReference type="EMBL" id="KAL1544853.1"/>
    </source>
</evidence>
<keyword evidence="3" id="KW-0723">Serine/threonine-protein kinase</keyword>
<keyword evidence="6 12" id="KW-0418">Kinase</keyword>
<dbReference type="Gene3D" id="1.10.510.10">
    <property type="entry name" value="Transferase(Phosphotransferase) domain 1"/>
    <property type="match status" value="3"/>
</dbReference>
<dbReference type="SUPFAM" id="SSF56112">
    <property type="entry name" value="Protein kinase-like (PK-like)"/>
    <property type="match status" value="2"/>
</dbReference>
<dbReference type="Proteomes" id="UP001567538">
    <property type="component" value="Unassembled WGS sequence"/>
</dbReference>
<feature type="region of interest" description="Disordered" evidence="10">
    <location>
        <begin position="696"/>
        <end position="715"/>
    </location>
</feature>
<evidence type="ECO:0000256" key="8">
    <source>
        <dbReference type="ARBA" id="ARBA00047899"/>
    </source>
</evidence>
<dbReference type="SMART" id="SM00220">
    <property type="entry name" value="S_TKc"/>
    <property type="match status" value="2"/>
</dbReference>
<keyword evidence="5" id="KW-0547">Nucleotide-binding</keyword>
<dbReference type="EMBL" id="JBEAFC010000008">
    <property type="protein sequence ID" value="KAL1544853.1"/>
    <property type="molecule type" value="Genomic_DNA"/>
</dbReference>
<dbReference type="InterPro" id="IPR008271">
    <property type="entry name" value="Ser/Thr_kinase_AS"/>
</dbReference>
<dbReference type="EC" id="2.7.11.1" evidence="2"/>
<dbReference type="Gene3D" id="3.30.200.20">
    <property type="entry name" value="Phosphorylase Kinase, domain 1"/>
    <property type="match status" value="2"/>
</dbReference>
<dbReference type="PROSITE" id="PS50011">
    <property type="entry name" value="PROTEIN_KINASE_DOM"/>
    <property type="match status" value="2"/>
</dbReference>
<evidence type="ECO:0000256" key="9">
    <source>
        <dbReference type="ARBA" id="ARBA00048679"/>
    </source>
</evidence>
<dbReference type="GO" id="GO:0005524">
    <property type="term" value="F:ATP binding"/>
    <property type="evidence" value="ECO:0007669"/>
    <property type="project" value="UniProtKB-KW"/>
</dbReference>
<comment type="subcellular location">
    <subcellularLocation>
        <location evidence="1">Membrane</location>
        <topology evidence="1">Single-pass type I membrane protein</topology>
    </subcellularLocation>
</comment>
<dbReference type="AlphaFoldDB" id="A0ABD1GP73"/>
<dbReference type="PROSITE" id="PS00108">
    <property type="entry name" value="PROTEIN_KINASE_ST"/>
    <property type="match status" value="2"/>
</dbReference>
<feature type="region of interest" description="Disordered" evidence="10">
    <location>
        <begin position="64"/>
        <end position="83"/>
    </location>
</feature>
<dbReference type="Pfam" id="PF07714">
    <property type="entry name" value="PK_Tyr_Ser-Thr"/>
    <property type="match status" value="1"/>
</dbReference>
<dbReference type="FunFam" id="1.10.510.10:FF:000016">
    <property type="entry name" value="Somatic embryogenesis receptor-like kinase 1"/>
    <property type="match status" value="1"/>
</dbReference>
<comment type="caution">
    <text evidence="12">The sequence shown here is derived from an EMBL/GenBank/DDBJ whole genome shotgun (WGS) entry which is preliminary data.</text>
</comment>
<dbReference type="InterPro" id="IPR001245">
    <property type="entry name" value="Ser-Thr/Tyr_kinase_cat_dom"/>
</dbReference>
<evidence type="ECO:0000256" key="1">
    <source>
        <dbReference type="ARBA" id="ARBA00004479"/>
    </source>
</evidence>
<evidence type="ECO:0000259" key="11">
    <source>
        <dbReference type="PROSITE" id="PS50011"/>
    </source>
</evidence>
<feature type="domain" description="Protein kinase" evidence="11">
    <location>
        <begin position="440"/>
        <end position="684"/>
    </location>
</feature>
<dbReference type="Pfam" id="PF00069">
    <property type="entry name" value="Pkinase"/>
    <property type="match status" value="1"/>
</dbReference>
<evidence type="ECO:0000256" key="6">
    <source>
        <dbReference type="ARBA" id="ARBA00022777"/>
    </source>
</evidence>
<gene>
    <name evidence="12" type="primary">SERK1</name>
    <name evidence="12" type="ORF">AAHA92_21654</name>
</gene>